<proteinExistence type="predicted"/>
<keyword evidence="1" id="KW-1133">Transmembrane helix</keyword>
<feature type="transmembrane region" description="Helical" evidence="1">
    <location>
        <begin position="54"/>
        <end position="72"/>
    </location>
</feature>
<feature type="transmembrane region" description="Helical" evidence="1">
    <location>
        <begin position="122"/>
        <end position="141"/>
    </location>
</feature>
<evidence type="ECO:0000256" key="1">
    <source>
        <dbReference type="SAM" id="Phobius"/>
    </source>
</evidence>
<dbReference type="STRING" id="1218493.JF76_05020"/>
<organism evidence="2 3">
    <name type="scientific">Lactobacillus kullabergensis</name>
    <dbReference type="NCBI Taxonomy" id="1218493"/>
    <lineage>
        <taxon>Bacteria</taxon>
        <taxon>Bacillati</taxon>
        <taxon>Bacillota</taxon>
        <taxon>Bacilli</taxon>
        <taxon>Lactobacillales</taxon>
        <taxon>Lactobacillaceae</taxon>
        <taxon>Lactobacillus</taxon>
    </lineage>
</organism>
<keyword evidence="1" id="KW-0812">Transmembrane</keyword>
<accession>A0A0F4LF98</accession>
<evidence type="ECO:0000313" key="3">
    <source>
        <dbReference type="Proteomes" id="UP000033533"/>
    </source>
</evidence>
<protein>
    <recommendedName>
        <fullName evidence="4">PTS cellobiose transporter subunit IIA</fullName>
    </recommendedName>
</protein>
<dbReference type="OrthoDB" id="3183957at2"/>
<evidence type="ECO:0008006" key="4">
    <source>
        <dbReference type="Google" id="ProtNLM"/>
    </source>
</evidence>
<name>A0A0F4LF98_9LACO</name>
<dbReference type="EMBL" id="JXBY01000013">
    <property type="protein sequence ID" value="KJY57517.1"/>
    <property type="molecule type" value="Genomic_DNA"/>
</dbReference>
<dbReference type="AlphaFoldDB" id="A0A0F4LF98"/>
<sequence length="166" mass="19661">MNSSSEKNKVERKKHDDKIKYLYFSRYLMVRYCVVIFLFANLFWLLILVQYKKLLGIILSGILTLFSCIAAIEQLTKMYNHKSDEPITRIYFWIQIVANTFLIFCLFLPFKLQIFPFITSTSSNYFMIAILLVGILLAYFCERRIHNIIIGKDKYLNAIETVIKDK</sequence>
<reference evidence="2 3" key="1">
    <citation type="submission" date="2014-12" db="EMBL/GenBank/DDBJ databases">
        <title>Comparative genomics of the lactic acid bacteria isolated from the honey bee gut.</title>
        <authorList>
            <person name="Ellegaard K.M."/>
            <person name="Tamarit D."/>
            <person name="Javelind E."/>
            <person name="Olofsson T."/>
            <person name="Andersson S.G."/>
            <person name="Vasquez A."/>
        </authorList>
    </citation>
    <scope>NUCLEOTIDE SEQUENCE [LARGE SCALE GENOMIC DNA]</scope>
    <source>
        <strain evidence="2 3">Biut2</strain>
    </source>
</reference>
<dbReference type="RefSeq" id="WP_045927692.1">
    <property type="nucleotide sequence ID" value="NZ_JBHSZS010000007.1"/>
</dbReference>
<evidence type="ECO:0000313" key="2">
    <source>
        <dbReference type="EMBL" id="KJY57517.1"/>
    </source>
</evidence>
<gene>
    <name evidence="2" type="ORF">JF76_05020</name>
</gene>
<keyword evidence="1" id="KW-0472">Membrane</keyword>
<dbReference type="HOGENOM" id="CLU_114451_0_0_9"/>
<feature type="transmembrane region" description="Helical" evidence="1">
    <location>
        <begin position="92"/>
        <end position="110"/>
    </location>
</feature>
<comment type="caution">
    <text evidence="2">The sequence shown here is derived from an EMBL/GenBank/DDBJ whole genome shotgun (WGS) entry which is preliminary data.</text>
</comment>
<dbReference type="PATRIC" id="fig|1218493.3.peg.534"/>
<dbReference type="Proteomes" id="UP000033533">
    <property type="component" value="Unassembled WGS sequence"/>
</dbReference>
<feature type="transmembrane region" description="Helical" evidence="1">
    <location>
        <begin position="21"/>
        <end position="48"/>
    </location>
</feature>